<feature type="compositionally biased region" description="Basic and acidic residues" evidence="1">
    <location>
        <begin position="86"/>
        <end position="103"/>
    </location>
</feature>
<evidence type="ECO:0000256" key="1">
    <source>
        <dbReference type="SAM" id="MobiDB-lite"/>
    </source>
</evidence>
<feature type="region of interest" description="Disordered" evidence="1">
    <location>
        <begin position="59"/>
        <end position="112"/>
    </location>
</feature>
<organism evidence="4">
    <name type="scientific">viral metagenome</name>
    <dbReference type="NCBI Taxonomy" id="1070528"/>
    <lineage>
        <taxon>unclassified sequences</taxon>
        <taxon>metagenomes</taxon>
        <taxon>organismal metagenomes</taxon>
    </lineage>
</organism>
<dbReference type="SMART" id="SM00959">
    <property type="entry name" value="Rho_N"/>
    <property type="match status" value="1"/>
</dbReference>
<reference evidence="4" key="1">
    <citation type="journal article" date="2020" name="Nature">
        <title>Giant virus diversity and host interactions through global metagenomics.</title>
        <authorList>
            <person name="Schulz F."/>
            <person name="Roux S."/>
            <person name="Paez-Espino D."/>
            <person name="Jungbluth S."/>
            <person name="Walsh D.A."/>
            <person name="Denef V.J."/>
            <person name="McMahon K.D."/>
            <person name="Konstantinidis K.T."/>
            <person name="Eloe-Fadrosh E.A."/>
            <person name="Kyrpides N.C."/>
            <person name="Woyke T."/>
        </authorList>
    </citation>
    <scope>NUCLEOTIDE SEQUENCE</scope>
    <source>
        <strain evidence="4">GVMAG-S-3300013006-158</strain>
    </source>
</reference>
<evidence type="ECO:0000259" key="3">
    <source>
        <dbReference type="SMART" id="SM00959"/>
    </source>
</evidence>
<dbReference type="GO" id="GO:0006353">
    <property type="term" value="P:DNA-templated transcription termination"/>
    <property type="evidence" value="ECO:0007669"/>
    <property type="project" value="InterPro"/>
</dbReference>
<dbReference type="InterPro" id="IPR011112">
    <property type="entry name" value="Rho-like_N"/>
</dbReference>
<evidence type="ECO:0000313" key="4">
    <source>
        <dbReference type="EMBL" id="QHU18538.1"/>
    </source>
</evidence>
<keyword evidence="2" id="KW-0472">Membrane</keyword>
<feature type="domain" description="Rho termination factor-like N-terminal" evidence="3">
    <location>
        <begin position="148"/>
        <end position="193"/>
    </location>
</feature>
<proteinExistence type="predicted"/>
<dbReference type="AlphaFoldDB" id="A0A6C0KQD1"/>
<keyword evidence="2" id="KW-1133">Transmembrane helix</keyword>
<protein>
    <recommendedName>
        <fullName evidence="3">Rho termination factor-like N-terminal domain-containing protein</fullName>
    </recommendedName>
</protein>
<sequence>MTSISDTLTAVLVIVLLFGAVCIYLYTRIQQAEQKITLLESILLDLKMSTEFNSYSELPAEEVGNDKPSTANANGVEESHYAPFDEGPHDSEESNQESNKESDAPSTPPAAEEVHDLEPYTSFDGSGNHEDALLSDPIQTETKSLSVQYDSMTLKELQSLAKTRGITGASTMKKGSILEALKTSDKLQAAAGVTGTSSLFLETTSAFPVSEGN</sequence>
<accession>A0A6C0KQD1</accession>
<name>A0A6C0KQD1_9ZZZZ</name>
<dbReference type="Pfam" id="PF07498">
    <property type="entry name" value="Rho_N"/>
    <property type="match status" value="1"/>
</dbReference>
<keyword evidence="2" id="KW-0812">Transmembrane</keyword>
<feature type="transmembrane region" description="Helical" evidence="2">
    <location>
        <begin position="7"/>
        <end position="26"/>
    </location>
</feature>
<dbReference type="EMBL" id="MN740936">
    <property type="protein sequence ID" value="QHU18538.1"/>
    <property type="molecule type" value="Genomic_DNA"/>
</dbReference>
<evidence type="ECO:0000256" key="2">
    <source>
        <dbReference type="SAM" id="Phobius"/>
    </source>
</evidence>